<dbReference type="KEGG" id="taz:TREAZ_1769"/>
<evidence type="ECO:0000256" key="1">
    <source>
        <dbReference type="ARBA" id="ARBA00023002"/>
    </source>
</evidence>
<dbReference type="OrthoDB" id="9783105at2"/>
<protein>
    <submittedName>
        <fullName evidence="4">Oxidoreductase domain protein</fullName>
    </submittedName>
</protein>
<dbReference type="Pfam" id="PF01408">
    <property type="entry name" value="GFO_IDH_MocA"/>
    <property type="match status" value="1"/>
</dbReference>
<dbReference type="PANTHER" id="PTHR43818">
    <property type="entry name" value="BCDNA.GH03377"/>
    <property type="match status" value="1"/>
</dbReference>
<evidence type="ECO:0000259" key="2">
    <source>
        <dbReference type="Pfam" id="PF01408"/>
    </source>
</evidence>
<keyword evidence="1" id="KW-0560">Oxidoreductase</keyword>
<dbReference type="AlphaFoldDB" id="F5YC29"/>
<accession>F5YC29</accession>
<dbReference type="InterPro" id="IPR000683">
    <property type="entry name" value="Gfo/Idh/MocA-like_OxRdtase_N"/>
</dbReference>
<dbReference type="STRING" id="545695.TREAZ_1769"/>
<dbReference type="InterPro" id="IPR055170">
    <property type="entry name" value="GFO_IDH_MocA-like_dom"/>
</dbReference>
<dbReference type="eggNOG" id="COG0673">
    <property type="taxonomic scope" value="Bacteria"/>
</dbReference>
<reference evidence="5" key="1">
    <citation type="submission" date="2009-12" db="EMBL/GenBank/DDBJ databases">
        <title>Complete sequence of Treponema azotonutricium strain ZAS-9.</title>
        <authorList>
            <person name="Tetu S.G."/>
            <person name="Matson E."/>
            <person name="Ren Q."/>
            <person name="Seshadri R."/>
            <person name="Elbourne L."/>
            <person name="Hassan K.A."/>
            <person name="Durkin A."/>
            <person name="Radune D."/>
            <person name="Mohamoud Y."/>
            <person name="Shay R."/>
            <person name="Jin S."/>
            <person name="Zhang X."/>
            <person name="Lucey K."/>
            <person name="Ballor N.R."/>
            <person name="Ottesen E."/>
            <person name="Rosenthal R."/>
            <person name="Allen A."/>
            <person name="Leadbetter J.R."/>
            <person name="Paulsen I.T."/>
        </authorList>
    </citation>
    <scope>NUCLEOTIDE SEQUENCE [LARGE SCALE GENOMIC DNA]</scope>
    <source>
        <strain evidence="5">ATCC BAA-888 / DSM 13862 / ZAS-9</strain>
    </source>
</reference>
<name>F5YC29_LEAAZ</name>
<dbReference type="SUPFAM" id="SSF51735">
    <property type="entry name" value="NAD(P)-binding Rossmann-fold domains"/>
    <property type="match status" value="1"/>
</dbReference>
<dbReference type="Pfam" id="PF22725">
    <property type="entry name" value="GFO_IDH_MocA_C3"/>
    <property type="match status" value="1"/>
</dbReference>
<dbReference type="EMBL" id="CP001841">
    <property type="protein sequence ID" value="AEF83142.1"/>
    <property type="molecule type" value="Genomic_DNA"/>
</dbReference>
<dbReference type="InterPro" id="IPR050463">
    <property type="entry name" value="Gfo/Idh/MocA_oxidrdct_glycsds"/>
</dbReference>
<evidence type="ECO:0000313" key="4">
    <source>
        <dbReference type="EMBL" id="AEF83142.1"/>
    </source>
</evidence>
<dbReference type="HOGENOM" id="CLU_023194_1_2_12"/>
<dbReference type="PANTHER" id="PTHR43818:SF11">
    <property type="entry name" value="BCDNA.GH03377"/>
    <property type="match status" value="1"/>
</dbReference>
<keyword evidence="5" id="KW-1185">Reference proteome</keyword>
<dbReference type="InParanoid" id="F5YC29"/>
<organism evidence="4 5">
    <name type="scientific">Leadbettera azotonutricia (strain ATCC BAA-888 / DSM 13862 / ZAS-9)</name>
    <name type="common">Treponema azotonutricium</name>
    <dbReference type="NCBI Taxonomy" id="545695"/>
    <lineage>
        <taxon>Bacteria</taxon>
        <taxon>Pseudomonadati</taxon>
        <taxon>Spirochaetota</taxon>
        <taxon>Spirochaetia</taxon>
        <taxon>Spirochaetales</taxon>
        <taxon>Breznakiellaceae</taxon>
        <taxon>Leadbettera</taxon>
    </lineage>
</organism>
<dbReference type="InterPro" id="IPR036291">
    <property type="entry name" value="NAD(P)-bd_dom_sf"/>
</dbReference>
<dbReference type="Proteomes" id="UP000009222">
    <property type="component" value="Chromosome"/>
</dbReference>
<reference evidence="4 5" key="2">
    <citation type="journal article" date="2011" name="ISME J.">
        <title>RNA-seq reveals cooperative metabolic interactions between two termite-gut spirochete species in co-culture.</title>
        <authorList>
            <person name="Rosenthal A.Z."/>
            <person name="Matson E.G."/>
            <person name="Eldar A."/>
            <person name="Leadbetter J.R."/>
        </authorList>
    </citation>
    <scope>NUCLEOTIDE SEQUENCE [LARGE SCALE GENOMIC DNA]</scope>
    <source>
        <strain evidence="5">ATCC BAA-888 / DSM 13862 / ZAS-9</strain>
    </source>
</reference>
<dbReference type="GO" id="GO:0000166">
    <property type="term" value="F:nucleotide binding"/>
    <property type="evidence" value="ECO:0007669"/>
    <property type="project" value="InterPro"/>
</dbReference>
<dbReference type="GO" id="GO:0016491">
    <property type="term" value="F:oxidoreductase activity"/>
    <property type="evidence" value="ECO:0007669"/>
    <property type="project" value="UniProtKB-KW"/>
</dbReference>
<dbReference type="SUPFAM" id="SSF55347">
    <property type="entry name" value="Glyceraldehyde-3-phosphate dehydrogenase-like, C-terminal domain"/>
    <property type="match status" value="1"/>
</dbReference>
<proteinExistence type="predicted"/>
<sequence>MLNVGLISSWHVHAEGYAKELAASGKAKNVVLWDENPEKGRAKAATWKVEFEADYDKFIARKDFSAVVCGSPTTMHPSLLSKAAAAGKDIFTEKLLAVTTADAEKLAAEIKKAGVVFTISLPLRANPAVLYVKKLVDSGSLGRVTGARFRRSHSGVSDRWLPDYWFDVSKTGGGAMMDLGAHPVYLLSFLFGAPKRLTALTSKPFNTSSDENAIGIAEFKDGILGMMETAFVTYGVPDLLEVYGTEGSVFMEGSEVRVTTKALDAIAYADAKPKTLPPANPTPLMQFVDACINRTGSPEYFGLDDAVLMTRMIEAVYRSDQSGQTIVF</sequence>
<dbReference type="RefSeq" id="WP_015710255.1">
    <property type="nucleotide sequence ID" value="NC_015577.1"/>
</dbReference>
<gene>
    <name evidence="4" type="ordered locus">TREAZ_1769</name>
</gene>
<evidence type="ECO:0000259" key="3">
    <source>
        <dbReference type="Pfam" id="PF22725"/>
    </source>
</evidence>
<dbReference type="Gene3D" id="3.40.50.720">
    <property type="entry name" value="NAD(P)-binding Rossmann-like Domain"/>
    <property type="match status" value="1"/>
</dbReference>
<feature type="domain" description="GFO/IDH/MocA-like oxidoreductase" evidence="3">
    <location>
        <begin position="130"/>
        <end position="249"/>
    </location>
</feature>
<dbReference type="Gene3D" id="3.30.360.10">
    <property type="entry name" value="Dihydrodipicolinate Reductase, domain 2"/>
    <property type="match status" value="1"/>
</dbReference>
<feature type="domain" description="Gfo/Idh/MocA-like oxidoreductase N-terminal" evidence="2">
    <location>
        <begin position="17"/>
        <end position="119"/>
    </location>
</feature>
<evidence type="ECO:0000313" key="5">
    <source>
        <dbReference type="Proteomes" id="UP000009222"/>
    </source>
</evidence>